<evidence type="ECO:0000256" key="1">
    <source>
        <dbReference type="SAM" id="MobiDB-lite"/>
    </source>
</evidence>
<dbReference type="EMBL" id="JABXBU010002072">
    <property type="protein sequence ID" value="KAF8777780.1"/>
    <property type="molecule type" value="Genomic_DNA"/>
</dbReference>
<name>A0A8T0EPQ9_ARGBR</name>
<dbReference type="Proteomes" id="UP000807504">
    <property type="component" value="Unassembled WGS sequence"/>
</dbReference>
<gene>
    <name evidence="2" type="ORF">HNY73_014587</name>
</gene>
<protein>
    <submittedName>
        <fullName evidence="2">Uncharacterized protein</fullName>
    </submittedName>
</protein>
<dbReference type="AlphaFoldDB" id="A0A8T0EPQ9"/>
<feature type="compositionally biased region" description="Polar residues" evidence="1">
    <location>
        <begin position="136"/>
        <end position="148"/>
    </location>
</feature>
<proteinExistence type="predicted"/>
<evidence type="ECO:0000313" key="2">
    <source>
        <dbReference type="EMBL" id="KAF8777780.1"/>
    </source>
</evidence>
<feature type="region of interest" description="Disordered" evidence="1">
    <location>
        <begin position="119"/>
        <end position="148"/>
    </location>
</feature>
<comment type="caution">
    <text evidence="2">The sequence shown here is derived from an EMBL/GenBank/DDBJ whole genome shotgun (WGS) entry which is preliminary data.</text>
</comment>
<reference evidence="2" key="1">
    <citation type="journal article" date="2020" name="bioRxiv">
        <title>Chromosome-level reference genome of the European wasp spider Argiope bruennichi: a resource for studies on range expansion and evolutionary adaptation.</title>
        <authorList>
            <person name="Sheffer M.M."/>
            <person name="Hoppe A."/>
            <person name="Krehenwinkel H."/>
            <person name="Uhl G."/>
            <person name="Kuss A.W."/>
            <person name="Jensen L."/>
            <person name="Jensen C."/>
            <person name="Gillespie R.G."/>
            <person name="Hoff K.J."/>
            <person name="Prost S."/>
        </authorList>
    </citation>
    <scope>NUCLEOTIDE SEQUENCE</scope>
</reference>
<evidence type="ECO:0000313" key="3">
    <source>
        <dbReference type="Proteomes" id="UP000807504"/>
    </source>
</evidence>
<keyword evidence="3" id="KW-1185">Reference proteome</keyword>
<reference evidence="2" key="2">
    <citation type="submission" date="2020-06" db="EMBL/GenBank/DDBJ databases">
        <authorList>
            <person name="Sheffer M."/>
        </authorList>
    </citation>
    <scope>NUCLEOTIDE SEQUENCE</scope>
</reference>
<sequence length="148" mass="16260">MFAPVPSMRRNSPIKQAPVSLDLPPIKRNEVNKGPGTCLIDEFRLMHGQEQASCLIQLLTRAKVFFSPAQDDWYFCKSDLCKRNLINMGLIPISIYRSPVAILLDQIITPATKIRSLLSRPKPVGGSPDTKPATAASGQSKLPSTRSS</sequence>
<accession>A0A8T0EPQ9</accession>
<organism evidence="2 3">
    <name type="scientific">Argiope bruennichi</name>
    <name type="common">Wasp spider</name>
    <name type="synonym">Aranea bruennichi</name>
    <dbReference type="NCBI Taxonomy" id="94029"/>
    <lineage>
        <taxon>Eukaryota</taxon>
        <taxon>Metazoa</taxon>
        <taxon>Ecdysozoa</taxon>
        <taxon>Arthropoda</taxon>
        <taxon>Chelicerata</taxon>
        <taxon>Arachnida</taxon>
        <taxon>Araneae</taxon>
        <taxon>Araneomorphae</taxon>
        <taxon>Entelegynae</taxon>
        <taxon>Araneoidea</taxon>
        <taxon>Araneidae</taxon>
        <taxon>Argiope</taxon>
    </lineage>
</organism>